<keyword evidence="1" id="KW-0472">Membrane</keyword>
<keyword evidence="1" id="KW-0812">Transmembrane</keyword>
<feature type="transmembrane region" description="Helical" evidence="1">
    <location>
        <begin position="244"/>
        <end position="264"/>
    </location>
</feature>
<feature type="transmembrane region" description="Helical" evidence="1">
    <location>
        <begin position="359"/>
        <end position="384"/>
    </location>
</feature>
<gene>
    <name evidence="2" type="ORF">DRB17_03985</name>
</gene>
<dbReference type="RefSeq" id="WP_114580895.1">
    <property type="nucleotide sequence ID" value="NZ_QPMH01000003.1"/>
</dbReference>
<comment type="caution">
    <text evidence="2">The sequence shown here is derived from an EMBL/GenBank/DDBJ whole genome shotgun (WGS) entry which is preliminary data.</text>
</comment>
<keyword evidence="3" id="KW-1185">Reference proteome</keyword>
<evidence type="ECO:0008006" key="4">
    <source>
        <dbReference type="Google" id="ProtNLM"/>
    </source>
</evidence>
<accession>A0A369TEF2</accession>
<feature type="transmembrane region" description="Helical" evidence="1">
    <location>
        <begin position="123"/>
        <end position="145"/>
    </location>
</feature>
<feature type="transmembrane region" description="Helical" evidence="1">
    <location>
        <begin position="429"/>
        <end position="462"/>
    </location>
</feature>
<protein>
    <recommendedName>
        <fullName evidence="4">Permease</fullName>
    </recommendedName>
</protein>
<dbReference type="EMBL" id="QPMH01000003">
    <property type="protein sequence ID" value="RDD62944.1"/>
    <property type="molecule type" value="Genomic_DNA"/>
</dbReference>
<proteinExistence type="predicted"/>
<sequence length="463" mass="47756">MPFAAGVYAVLYILTLIDALTAFGPAKPVAVAGLAVFVVLEAPRIRPMQRFAAMLLGFGGLAAAYWSDGPAGLGAAAYDGFYRALPFMVLFAAVMSLQRPAVASPSFRAIGESVVRQPPGRRFLMLAFAGHYLGAVLNLAGLQLVTSLLDPSMSRGLRERLTVAVLRGFSVAVVWSPFFVGMGVILTLVPGVSWLSVAPAGLPLGAALILLAWAFDRLTRRRTAAGAHPPVAAVGETPATSTRWLRPALGVTSIFLALAAPVVALSEAAGVSIVIALGLIAPPLALAWQWRLARTGATRTRPAKLLHEILARLPDLRNEAALFLGATLFGVGLSAAIDPAALGRLALAAELPVWVKAPVLATAGTLVAGLGVHPVVLAIVVGAVLTPQVLGMPAAAVALLLAVIWAFGTQMSPFSATVMQVSRQLDVPVFRVAWVWNAPFCLPAAAVAGLVVAAASAIAGAAV</sequence>
<feature type="transmembrane region" description="Helical" evidence="1">
    <location>
        <begin position="165"/>
        <end position="188"/>
    </location>
</feature>
<dbReference type="AlphaFoldDB" id="A0A369TEF2"/>
<feature type="transmembrane region" description="Helical" evidence="1">
    <location>
        <begin position="195"/>
        <end position="215"/>
    </location>
</feature>
<feature type="transmembrane region" description="Helical" evidence="1">
    <location>
        <begin position="6"/>
        <end position="39"/>
    </location>
</feature>
<evidence type="ECO:0000256" key="1">
    <source>
        <dbReference type="SAM" id="Phobius"/>
    </source>
</evidence>
<evidence type="ECO:0000313" key="3">
    <source>
        <dbReference type="Proteomes" id="UP000253941"/>
    </source>
</evidence>
<feature type="transmembrane region" description="Helical" evidence="1">
    <location>
        <begin position="271"/>
        <end position="290"/>
    </location>
</feature>
<dbReference type="Proteomes" id="UP000253941">
    <property type="component" value="Unassembled WGS sequence"/>
</dbReference>
<name>A0A369TEF2_9PROT</name>
<keyword evidence="1" id="KW-1133">Transmembrane helix</keyword>
<organism evidence="2 3">
    <name type="scientific">Ferruginivarius sediminum</name>
    <dbReference type="NCBI Taxonomy" id="2661937"/>
    <lineage>
        <taxon>Bacteria</taxon>
        <taxon>Pseudomonadati</taxon>
        <taxon>Pseudomonadota</taxon>
        <taxon>Alphaproteobacteria</taxon>
        <taxon>Rhodospirillales</taxon>
        <taxon>Rhodospirillaceae</taxon>
        <taxon>Ferruginivarius</taxon>
    </lineage>
</organism>
<evidence type="ECO:0000313" key="2">
    <source>
        <dbReference type="EMBL" id="RDD62944.1"/>
    </source>
</evidence>
<reference evidence="2 3" key="1">
    <citation type="submission" date="2018-07" db="EMBL/GenBank/DDBJ databases">
        <title>Venubactetium sediminum gen. nov., sp. nov., isolated from a marine solar saltern.</title>
        <authorList>
            <person name="Wang S."/>
        </authorList>
    </citation>
    <scope>NUCLEOTIDE SEQUENCE [LARGE SCALE GENOMIC DNA]</scope>
    <source>
        <strain evidence="2 3">WD2A32</strain>
    </source>
</reference>
<feature type="transmembrane region" description="Helical" evidence="1">
    <location>
        <begin position="390"/>
        <end position="408"/>
    </location>
</feature>
<feature type="transmembrane region" description="Helical" evidence="1">
    <location>
        <begin position="51"/>
        <end position="68"/>
    </location>
</feature>
<feature type="transmembrane region" description="Helical" evidence="1">
    <location>
        <begin position="320"/>
        <end position="347"/>
    </location>
</feature>